<feature type="transmembrane region" description="Helical" evidence="1">
    <location>
        <begin position="20"/>
        <end position="39"/>
    </location>
</feature>
<sequence length="67" mass="6842">MTRRAAAPGWAKNQMFASTVSLALVGLAPLGVGLVALGLTEPMTLASYAGIAGIVGAMGLLWWEVRG</sequence>
<proteinExistence type="predicted"/>
<evidence type="ECO:0000313" key="3">
    <source>
        <dbReference type="Proteomes" id="UP001241605"/>
    </source>
</evidence>
<accession>A0ABY8QMP0</accession>
<dbReference type="RefSeq" id="WP_282301689.1">
    <property type="nucleotide sequence ID" value="NZ_CP124616.1"/>
</dbReference>
<gene>
    <name evidence="2" type="ORF">QF118_05745</name>
</gene>
<keyword evidence="1" id="KW-0472">Membrane</keyword>
<name>A0ABY8QMP0_9RHOB</name>
<feature type="transmembrane region" description="Helical" evidence="1">
    <location>
        <begin position="45"/>
        <end position="63"/>
    </location>
</feature>
<reference evidence="2 3" key="1">
    <citation type="submission" date="2023-05" db="EMBL/GenBank/DDBJ databases">
        <title>YMD87, complete Genome.</title>
        <authorList>
            <person name="Zhang J."/>
            <person name="Xu X."/>
        </authorList>
    </citation>
    <scope>NUCLEOTIDE SEQUENCE [LARGE SCALE GENOMIC DNA]</scope>
    <source>
        <strain evidence="2 3">YMD87</strain>
    </source>
</reference>
<keyword evidence="3" id="KW-1185">Reference proteome</keyword>
<keyword evidence="1" id="KW-1133">Transmembrane helix</keyword>
<evidence type="ECO:0000256" key="1">
    <source>
        <dbReference type="SAM" id="Phobius"/>
    </source>
</evidence>
<keyword evidence="1" id="KW-0812">Transmembrane</keyword>
<dbReference type="Proteomes" id="UP001241605">
    <property type="component" value="Chromosome"/>
</dbReference>
<dbReference type="EMBL" id="CP124616">
    <property type="protein sequence ID" value="WGW05052.1"/>
    <property type="molecule type" value="Genomic_DNA"/>
</dbReference>
<protein>
    <submittedName>
        <fullName evidence="2">Uncharacterized protein</fullName>
    </submittedName>
</protein>
<evidence type="ECO:0000313" key="2">
    <source>
        <dbReference type="EMBL" id="WGW05052.1"/>
    </source>
</evidence>
<organism evidence="2 3">
    <name type="scientific">Tropicibacter oceani</name>
    <dbReference type="NCBI Taxonomy" id="3058420"/>
    <lineage>
        <taxon>Bacteria</taxon>
        <taxon>Pseudomonadati</taxon>
        <taxon>Pseudomonadota</taxon>
        <taxon>Alphaproteobacteria</taxon>
        <taxon>Rhodobacterales</taxon>
        <taxon>Roseobacteraceae</taxon>
        <taxon>Tropicibacter</taxon>
    </lineage>
</organism>